<dbReference type="AlphaFoldDB" id="A0A7V5H4S5"/>
<reference evidence="2" key="1">
    <citation type="journal article" date="2020" name="mSystems">
        <title>Genome- and Community-Level Interaction Insights into Carbon Utilization and Element Cycling Functions of Hydrothermarchaeota in Hydrothermal Sediment.</title>
        <authorList>
            <person name="Zhou Z."/>
            <person name="Liu Y."/>
            <person name="Xu W."/>
            <person name="Pan J."/>
            <person name="Luo Z.H."/>
            <person name="Li M."/>
        </authorList>
    </citation>
    <scope>NUCLEOTIDE SEQUENCE [LARGE SCALE GENOMIC DNA]</scope>
    <source>
        <strain evidence="2">HyVt-76</strain>
    </source>
</reference>
<evidence type="ECO:0000313" key="2">
    <source>
        <dbReference type="EMBL" id="HHE55839.1"/>
    </source>
</evidence>
<dbReference type="GO" id="GO:0003723">
    <property type="term" value="F:RNA binding"/>
    <property type="evidence" value="ECO:0007669"/>
    <property type="project" value="InterPro"/>
</dbReference>
<comment type="caution">
    <text evidence="2">The sequence shown here is derived from an EMBL/GenBank/DDBJ whole genome shotgun (WGS) entry which is preliminary data.</text>
</comment>
<protein>
    <recommendedName>
        <fullName evidence="1">Elongation factor SelB fourth winged-helix domain-containing protein</fullName>
    </recommendedName>
</protein>
<evidence type="ECO:0000259" key="1">
    <source>
        <dbReference type="Pfam" id="PF09107"/>
    </source>
</evidence>
<dbReference type="InterPro" id="IPR015191">
    <property type="entry name" value="SelB_WHD4"/>
</dbReference>
<dbReference type="InterPro" id="IPR036388">
    <property type="entry name" value="WH-like_DNA-bd_sf"/>
</dbReference>
<proteinExistence type="predicted"/>
<feature type="domain" description="Elongation factor SelB fourth winged-helix" evidence="1">
    <location>
        <begin position="100"/>
        <end position="143"/>
    </location>
</feature>
<name>A0A7V5H4S5_CALAY</name>
<sequence length="150" mass="17384">LQRMVNRQLLIQADDRYFTPEMANLEQRQKQTEAISRLLLESGFQALKSDQIAEKLQLPSKEVKALLTNLVKQGKLHSIAGIFYLHDQTLQKLLDFLKEEFKEKSALDIASLKNFTGLTRKLLIPLLEYLDQKQFTRRSGDKRLKGPMLN</sequence>
<dbReference type="Gene3D" id="1.10.10.2770">
    <property type="match status" value="1"/>
</dbReference>
<dbReference type="GO" id="GO:0005737">
    <property type="term" value="C:cytoplasm"/>
    <property type="evidence" value="ECO:0007669"/>
    <property type="project" value="InterPro"/>
</dbReference>
<dbReference type="Proteomes" id="UP000886111">
    <property type="component" value="Unassembled WGS sequence"/>
</dbReference>
<organism evidence="2">
    <name type="scientific">Caldithrix abyssi</name>
    <dbReference type="NCBI Taxonomy" id="187145"/>
    <lineage>
        <taxon>Bacteria</taxon>
        <taxon>Pseudomonadati</taxon>
        <taxon>Calditrichota</taxon>
        <taxon>Calditrichia</taxon>
        <taxon>Calditrichales</taxon>
        <taxon>Calditrichaceae</taxon>
        <taxon>Caldithrix</taxon>
    </lineage>
</organism>
<dbReference type="EMBL" id="DRTD01000641">
    <property type="protein sequence ID" value="HHE55839.1"/>
    <property type="molecule type" value="Genomic_DNA"/>
</dbReference>
<feature type="non-terminal residue" evidence="2">
    <location>
        <position position="1"/>
    </location>
</feature>
<gene>
    <name evidence="2" type="ORF">ENL21_08660</name>
</gene>
<dbReference type="InterPro" id="IPR036390">
    <property type="entry name" value="WH_DNA-bd_sf"/>
</dbReference>
<dbReference type="GO" id="GO:0005525">
    <property type="term" value="F:GTP binding"/>
    <property type="evidence" value="ECO:0007669"/>
    <property type="project" value="InterPro"/>
</dbReference>
<accession>A0A7V5H4S5</accession>
<dbReference type="SUPFAM" id="SSF46785">
    <property type="entry name" value="Winged helix' DNA-binding domain"/>
    <property type="match status" value="2"/>
</dbReference>
<dbReference type="Gene3D" id="1.10.10.10">
    <property type="entry name" value="Winged helix-like DNA-binding domain superfamily/Winged helix DNA-binding domain"/>
    <property type="match status" value="1"/>
</dbReference>
<dbReference type="GO" id="GO:0003746">
    <property type="term" value="F:translation elongation factor activity"/>
    <property type="evidence" value="ECO:0007669"/>
    <property type="project" value="InterPro"/>
</dbReference>
<dbReference type="GO" id="GO:0001514">
    <property type="term" value="P:selenocysteine incorporation"/>
    <property type="evidence" value="ECO:0007669"/>
    <property type="project" value="InterPro"/>
</dbReference>
<dbReference type="Pfam" id="PF09107">
    <property type="entry name" value="WHD_3rd_SelB"/>
    <property type="match status" value="1"/>
</dbReference>